<feature type="domain" description="RmlD-like substrate binding" evidence="5">
    <location>
        <begin position="192"/>
        <end position="468"/>
    </location>
</feature>
<proteinExistence type="inferred from homology"/>
<dbReference type="UniPathway" id="UPA00124"/>
<dbReference type="NCBIfam" id="TIGR01221">
    <property type="entry name" value="rmlC"/>
    <property type="match status" value="1"/>
</dbReference>
<dbReference type="EC" id="1.1.1.133" evidence="4"/>
<keyword evidence="4 6" id="KW-0560">Oxidoreductase</keyword>
<comment type="pathway">
    <text evidence="4">Carbohydrate biosynthesis; dTDP-L-rhamnose biosynthesis.</text>
</comment>
<dbReference type="InterPro" id="IPR014710">
    <property type="entry name" value="RmlC-like_jellyroll"/>
</dbReference>
<comment type="function">
    <text evidence="4">Catalyzes the reduction of dTDP-6-deoxy-L-lyxo-4-hexulose to yield dTDP-L-rhamnose.</text>
</comment>
<reference evidence="6 7" key="1">
    <citation type="submission" date="2018-08" db="EMBL/GenBank/DDBJ databases">
        <title>A genome reference for cultivated species of the human gut microbiota.</title>
        <authorList>
            <person name="Zou Y."/>
            <person name="Xue W."/>
            <person name="Luo G."/>
        </authorList>
    </citation>
    <scope>NUCLEOTIDE SEQUENCE [LARGE SCALE GENOMIC DNA]</scope>
    <source>
        <strain evidence="6 7">AM25-1</strain>
    </source>
</reference>
<evidence type="ECO:0000256" key="2">
    <source>
        <dbReference type="PIRSR" id="PIRSR600888-1"/>
    </source>
</evidence>
<accession>A0A414PZ52</accession>
<dbReference type="Pfam" id="PF00908">
    <property type="entry name" value="dTDP_sugar_isom"/>
    <property type="match status" value="1"/>
</dbReference>
<dbReference type="GO" id="GO:0005829">
    <property type="term" value="C:cytosol"/>
    <property type="evidence" value="ECO:0007669"/>
    <property type="project" value="TreeGrafter"/>
</dbReference>
<evidence type="ECO:0000313" key="6">
    <source>
        <dbReference type="EMBL" id="RHF73801.1"/>
    </source>
</evidence>
<dbReference type="PANTHER" id="PTHR10491">
    <property type="entry name" value="DTDP-4-DEHYDRORHAMNOSE REDUCTASE"/>
    <property type="match status" value="1"/>
</dbReference>
<dbReference type="RefSeq" id="WP_005883842.1">
    <property type="nucleotide sequence ID" value="NZ_CABMMQ010000001.1"/>
</dbReference>
<dbReference type="Gene3D" id="3.90.25.10">
    <property type="entry name" value="UDP-galactose 4-epimerase, domain 1"/>
    <property type="match status" value="1"/>
</dbReference>
<gene>
    <name evidence="6" type="primary">rfbD</name>
    <name evidence="6" type="ORF">DW663_03175</name>
</gene>
<dbReference type="SUPFAM" id="SSF51182">
    <property type="entry name" value="RmlC-like cupins"/>
    <property type="match status" value="1"/>
</dbReference>
<dbReference type="AlphaFoldDB" id="A0A414PZ52"/>
<dbReference type="GO" id="GO:0008830">
    <property type="term" value="F:dTDP-4-dehydrorhamnose 3,5-epimerase activity"/>
    <property type="evidence" value="ECO:0007669"/>
    <property type="project" value="InterPro"/>
</dbReference>
<feature type="active site" description="Proton donor" evidence="2">
    <location>
        <position position="133"/>
    </location>
</feature>
<dbReference type="Gene3D" id="2.60.120.10">
    <property type="entry name" value="Jelly Rolls"/>
    <property type="match status" value="1"/>
</dbReference>
<dbReference type="CDD" id="cd00438">
    <property type="entry name" value="cupin_RmlC"/>
    <property type="match status" value="1"/>
</dbReference>
<feature type="site" description="Participates in a stacking interaction with the thymidine ring of dTDP-4-oxo-6-deoxyglucose" evidence="3">
    <location>
        <position position="139"/>
    </location>
</feature>
<dbReference type="InterPro" id="IPR029903">
    <property type="entry name" value="RmlD-like-bd"/>
</dbReference>
<dbReference type="Pfam" id="PF04321">
    <property type="entry name" value="RmlD_sub_bind"/>
    <property type="match status" value="1"/>
</dbReference>
<dbReference type="InterPro" id="IPR036291">
    <property type="entry name" value="NAD(P)-bd_dom_sf"/>
</dbReference>
<evidence type="ECO:0000256" key="1">
    <source>
        <dbReference type="ARBA" id="ARBA00010944"/>
    </source>
</evidence>
<evidence type="ECO:0000313" key="7">
    <source>
        <dbReference type="Proteomes" id="UP000284676"/>
    </source>
</evidence>
<dbReference type="PANTHER" id="PTHR10491:SF4">
    <property type="entry name" value="METHIONINE ADENOSYLTRANSFERASE 2 SUBUNIT BETA"/>
    <property type="match status" value="1"/>
</dbReference>
<evidence type="ECO:0000256" key="4">
    <source>
        <dbReference type="RuleBase" id="RU364082"/>
    </source>
</evidence>
<dbReference type="NCBIfam" id="TIGR01214">
    <property type="entry name" value="rmlD"/>
    <property type="match status" value="1"/>
</dbReference>
<dbReference type="InterPro" id="IPR011051">
    <property type="entry name" value="RmlC_Cupin_sf"/>
</dbReference>
<sequence>MSKFEIEKIIFDEIKLIKPKIFQDERGFFLEFFNYEEFKKLGIDERFVQDNHSKSKRGVLRGLHFQTKHPQGKLVRVIKGAIYDIIVDIRKGSSTFGKWFGVELNSYDKKMLYIPKGFAHGFLTLEDDTEIEYKCNDFYYPQYESGIMYDDKDLNVDWKLEEYRITELTLSEKDKKHQSFKEYTERYQGDYVLLTGANGQLGQGFQKLFDKLGVKYIATDYQELDITNKKKVRKYIENNNFTIIINCAAYNNVDKAEEEVEKCYALNAYAPKNLAEICKEKNKIFVTYSTDFIFDGEKEIPYTEEDIPNPLSVYSKSKLEGEKYSLKHEKSFIIRTSWVFGMGNNNFCKQVINWSKSRDTLKIVDDQVSSPTYSKDLAEFSWDLIQTDKFGLYHFSNSGEASKYEQAEYILKKIDWNGKLERAKTDDFPLKAKRAKYSKLDSSKIEKLLNKKIPYWKEGIDRFLEEYKNI</sequence>
<dbReference type="Proteomes" id="UP000284676">
    <property type="component" value="Unassembled WGS sequence"/>
</dbReference>
<evidence type="ECO:0000256" key="3">
    <source>
        <dbReference type="PIRSR" id="PIRSR600888-3"/>
    </source>
</evidence>
<comment type="similarity">
    <text evidence="1 4">Belongs to the dTDP-4-dehydrorhamnose reductase family.</text>
</comment>
<dbReference type="GO" id="GO:0019305">
    <property type="term" value="P:dTDP-rhamnose biosynthetic process"/>
    <property type="evidence" value="ECO:0007669"/>
    <property type="project" value="UniProtKB-UniPathway"/>
</dbReference>
<organism evidence="6 7">
    <name type="scientific">Fusobacterium mortiferum</name>
    <dbReference type="NCBI Taxonomy" id="850"/>
    <lineage>
        <taxon>Bacteria</taxon>
        <taxon>Fusobacteriati</taxon>
        <taxon>Fusobacteriota</taxon>
        <taxon>Fusobacteriia</taxon>
        <taxon>Fusobacteriales</taxon>
        <taxon>Fusobacteriaceae</taxon>
        <taxon>Fusobacterium</taxon>
    </lineage>
</organism>
<evidence type="ECO:0000259" key="5">
    <source>
        <dbReference type="Pfam" id="PF04321"/>
    </source>
</evidence>
<dbReference type="SUPFAM" id="SSF51735">
    <property type="entry name" value="NAD(P)-binding Rossmann-fold domains"/>
    <property type="match status" value="1"/>
</dbReference>
<dbReference type="InterPro" id="IPR000888">
    <property type="entry name" value="RmlC-like"/>
</dbReference>
<dbReference type="CDD" id="cd05254">
    <property type="entry name" value="dTDP_HR_like_SDR_e"/>
    <property type="match status" value="1"/>
</dbReference>
<name>A0A414PZ52_FUSMR</name>
<protein>
    <recommendedName>
        <fullName evidence="4">dTDP-4-dehydrorhamnose reductase</fullName>
        <ecNumber evidence="4">1.1.1.133</ecNumber>
    </recommendedName>
</protein>
<dbReference type="Gene3D" id="3.40.50.720">
    <property type="entry name" value="NAD(P)-binding Rossmann-like Domain"/>
    <property type="match status" value="1"/>
</dbReference>
<dbReference type="InterPro" id="IPR005913">
    <property type="entry name" value="dTDP_dehydrorham_reduct"/>
</dbReference>
<comment type="caution">
    <text evidence="6">The sequence shown here is derived from an EMBL/GenBank/DDBJ whole genome shotgun (WGS) entry which is preliminary data.</text>
</comment>
<keyword evidence="4" id="KW-0521">NADP</keyword>
<dbReference type="EMBL" id="QRHL01000003">
    <property type="protein sequence ID" value="RHF73801.1"/>
    <property type="molecule type" value="Genomic_DNA"/>
</dbReference>
<dbReference type="GO" id="GO:0008831">
    <property type="term" value="F:dTDP-4-dehydrorhamnose reductase activity"/>
    <property type="evidence" value="ECO:0007669"/>
    <property type="project" value="UniProtKB-EC"/>
</dbReference>
<dbReference type="GeneID" id="62762949"/>
<feature type="active site" description="Proton acceptor" evidence="2">
    <location>
        <position position="64"/>
    </location>
</feature>